<dbReference type="PANTHER" id="PTHR12788">
    <property type="entry name" value="PROTEIN-TYROSINE SULFOTRANSFERASE 2"/>
    <property type="match status" value="1"/>
</dbReference>
<dbReference type="Pfam" id="PF13469">
    <property type="entry name" value="Sulfotransfer_3"/>
    <property type="match status" value="1"/>
</dbReference>
<dbReference type="PANTHER" id="PTHR12788:SF10">
    <property type="entry name" value="PROTEIN-TYROSINE SULFOTRANSFERASE"/>
    <property type="match status" value="1"/>
</dbReference>
<proteinExistence type="predicted"/>
<organism evidence="2 3">
    <name type="scientific">Sphingomonas oryzagri</name>
    <dbReference type="NCBI Taxonomy" id="3042314"/>
    <lineage>
        <taxon>Bacteria</taxon>
        <taxon>Pseudomonadati</taxon>
        <taxon>Pseudomonadota</taxon>
        <taxon>Alphaproteobacteria</taxon>
        <taxon>Sphingomonadales</taxon>
        <taxon>Sphingomonadaceae</taxon>
        <taxon>Sphingomonas</taxon>
    </lineage>
</organism>
<dbReference type="SMART" id="SM00028">
    <property type="entry name" value="TPR"/>
    <property type="match status" value="3"/>
</dbReference>
<dbReference type="InterPro" id="IPR011990">
    <property type="entry name" value="TPR-like_helical_dom_sf"/>
</dbReference>
<dbReference type="Gene3D" id="1.25.40.10">
    <property type="entry name" value="Tetratricopeptide repeat domain"/>
    <property type="match status" value="1"/>
</dbReference>
<dbReference type="Gene3D" id="3.40.50.300">
    <property type="entry name" value="P-loop containing nucleotide triphosphate hydrolases"/>
    <property type="match status" value="1"/>
</dbReference>
<dbReference type="Pfam" id="PF13432">
    <property type="entry name" value="TPR_16"/>
    <property type="match status" value="1"/>
</dbReference>
<sequence length="628" mass="68702">MSAIPPEAREAMALARSGDLAAAVERGEVAIQRAPQDPGLRMFVGMLHARQLDLGRAAEHLGVAVELTPHDPLPRLELIRTLIGADRLEEAEREIGAAAMTGPAAHELRRLRAMLHRRRGDHVEAVDLFAAITAANPADFESFENLGLCLLALDRPAAAADALARALALRPAQLGIRTRLAEARVAAGDGEAMLAATREEAARNPADAHLPLTIARLEDLLGRPQAAEVALRDALAIEPDNAEALSAIAELLERDNKLDELGDVLDRIEAAGAPPPPVIMLRARWLGRKGRYEEARQCILSSPESVVPGTRAQLYGQFSDRLGDTDSAFAAYAEMNRIDAMDTIDAGRAAKEHRDIVAGLAAITTPGWYAGWTKARPSPGRRAPAFIFGFPRSGTTLLDTVLMGHPGVCVLEEELMLQKTWIQMGSASSLADLDQAGIDALRDRYFTEADALAPDAGDRLIVDKLPLGAINTALVHRIFPDARIVFVARHPCDVVLSCFMTRFAARGMTNFLDLEDTARFYAQVVGYWHQARAVFPLAVHDLRYERMIEDVEGTMRPLAAFLGLEWDPRLLDHVATAKSRSYIATPSYAQVAEPIYTRARGRWERYRTHMEPVLPILAPLAERMDYAI</sequence>
<accession>A0ABT6N6M0</accession>
<evidence type="ECO:0000313" key="3">
    <source>
        <dbReference type="Proteomes" id="UP001160625"/>
    </source>
</evidence>
<dbReference type="Proteomes" id="UP001160625">
    <property type="component" value="Unassembled WGS sequence"/>
</dbReference>
<gene>
    <name evidence="2" type="ORF">QGN17_18605</name>
</gene>
<dbReference type="SUPFAM" id="SSF52540">
    <property type="entry name" value="P-loop containing nucleoside triphosphate hydrolases"/>
    <property type="match status" value="1"/>
</dbReference>
<keyword evidence="3" id="KW-1185">Reference proteome</keyword>
<dbReference type="SUPFAM" id="SSF48452">
    <property type="entry name" value="TPR-like"/>
    <property type="match status" value="1"/>
</dbReference>
<dbReference type="InterPro" id="IPR026634">
    <property type="entry name" value="TPST-like"/>
</dbReference>
<comment type="caution">
    <text evidence="2">The sequence shown here is derived from an EMBL/GenBank/DDBJ whole genome shotgun (WGS) entry which is preliminary data.</text>
</comment>
<evidence type="ECO:0000313" key="2">
    <source>
        <dbReference type="EMBL" id="MDH7640751.1"/>
    </source>
</evidence>
<name>A0ABT6N6M0_9SPHN</name>
<dbReference type="EMBL" id="JARYGZ010000004">
    <property type="protein sequence ID" value="MDH7640751.1"/>
    <property type="molecule type" value="Genomic_DNA"/>
</dbReference>
<dbReference type="InterPro" id="IPR027417">
    <property type="entry name" value="P-loop_NTPase"/>
</dbReference>
<reference evidence="2" key="1">
    <citation type="submission" date="2023-04" db="EMBL/GenBank/DDBJ databases">
        <title>Sphingomonas sp. MAHUQ-71 isolated from rice field.</title>
        <authorList>
            <person name="Huq M.A."/>
        </authorList>
    </citation>
    <scope>NUCLEOTIDE SEQUENCE</scope>
    <source>
        <strain evidence="2">MAHUQ-71</strain>
    </source>
</reference>
<keyword evidence="1" id="KW-0808">Transferase</keyword>
<evidence type="ECO:0000256" key="1">
    <source>
        <dbReference type="ARBA" id="ARBA00022679"/>
    </source>
</evidence>
<dbReference type="RefSeq" id="WP_281046104.1">
    <property type="nucleotide sequence ID" value="NZ_JARYGZ010000004.1"/>
</dbReference>
<dbReference type="InterPro" id="IPR019734">
    <property type="entry name" value="TPR_rpt"/>
</dbReference>
<protein>
    <submittedName>
        <fullName evidence="2">Sulfotransferase</fullName>
    </submittedName>
</protein>
<dbReference type="Pfam" id="PF14559">
    <property type="entry name" value="TPR_19"/>
    <property type="match status" value="1"/>
</dbReference>